<protein>
    <submittedName>
        <fullName evidence="2">Uncharacterized protein</fullName>
    </submittedName>
</protein>
<evidence type="ECO:0000313" key="2">
    <source>
        <dbReference type="EMBL" id="KEZ23202.1"/>
    </source>
</evidence>
<keyword evidence="3" id="KW-1185">Reference proteome</keyword>
<keyword evidence="1" id="KW-0732">Signal</keyword>
<accession>A0A084EZ10</accession>
<dbReference type="EMBL" id="JFDP01000051">
    <property type="protein sequence ID" value="KEZ23202.1"/>
    <property type="molecule type" value="Genomic_DNA"/>
</dbReference>
<dbReference type="AlphaFoldDB" id="A0A084EZ10"/>
<gene>
    <name evidence="2" type="ORF">UDIV_4060</name>
</gene>
<reference evidence="2 3" key="1">
    <citation type="submission" date="2014-02" db="EMBL/GenBank/DDBJ databases">
        <title>Genome sequence of Ureaplasma diversum strain 246.</title>
        <authorList>
            <person name="Sirand-Pugnet P."/>
            <person name="Breton M."/>
            <person name="Dordet-Frisoni E."/>
            <person name="Baranowski E."/>
            <person name="Barre A."/>
            <person name="Couture C."/>
            <person name="Dupuy V."/>
            <person name="Gaurivaud P."/>
            <person name="Jacob D."/>
            <person name="Lemaitre C."/>
            <person name="Manso-Silvan L."/>
            <person name="Nikolski M."/>
            <person name="Nouvel L.-X."/>
            <person name="Poumarat F."/>
            <person name="Tardy F."/>
            <person name="Thebault P."/>
            <person name="Theil S."/>
            <person name="Citti C."/>
            <person name="Thiaucourt F."/>
            <person name="Blanchard A."/>
        </authorList>
    </citation>
    <scope>NUCLEOTIDE SEQUENCE [LARGE SCALE GENOMIC DNA]</scope>
    <source>
        <strain evidence="2 3">NCTC 246</strain>
    </source>
</reference>
<name>A0A084EZ10_9BACT</name>
<feature type="chain" id="PRO_5001774903" evidence="1">
    <location>
        <begin position="31"/>
        <end position="832"/>
    </location>
</feature>
<feature type="signal peptide" evidence="1">
    <location>
        <begin position="1"/>
        <end position="30"/>
    </location>
</feature>
<dbReference type="NCBIfam" id="TIGR04313">
    <property type="entry name" value="aro_clust_Mycop"/>
    <property type="match status" value="2"/>
</dbReference>
<sequence>MVKLKKFNKKWLFVAGGIVGASIITSAVLATTLSANKQTANETVEQSSEESELDKSLHFNKQIKVKELLSSFFDQDEDEVDQFVFGQNQIQEQQLSELKSALTYYHPHRTKGLTDYVEGQLKLNVRYKRTRLRSRDFLFRNITSNWYWMLKNANNLEFMLWPYEHDKFRKNDLEQSSFINSKYKFKAKINEKNEIEFDTSLLPKGYAYEYVGYNPLTDRGIIESVYSKTLDNRAFNKVTELVNKELVMHVQMGANHANKSVDLVLKDQQNNYVEVNTTTDSFGLASFNLESISPWANYTVAHIKLSDGSTTDAGLSNYHKLTLNLNNEKMRLEQAKKDSKVLFKIHKFVDTNEQIAGIKGREAEIHFIIRNEDDHITKIKNPVIEDFYLYKYPASTRTIFSSKEVYYIKYDGNKLIRLIKLKRGQQKLARLDYDLLVFKEPIQDIKAVADVFEKSIIDQDEKEYQAERDKEIKKLEAKWDKNKLQDFINKQTLEFNYKFEQSNFNVAIFPRILKYNYHAWRELEKKFSGVKIYTLKSLDGQAFLRSIKSKKSIQNNDNKPIKYPEFVRPFVDEKINIKDNSETVQERRSKEILKILLNQVFKSDLEIKDYVDSQTLPENKAKIEAELRRFAARYRDLKGRFGADAKINELDDHNNEYNRFLSKNWYFLLTNLHNFDFNFIDWFRLPEFHEGNKHAKHTQKYLEKLQRVKQYEDFRFNDSLLDDIRESDVSKVHKTTNDNVEYFIVKNNVMFWVRVYAEAISGHDVGIEILPYVIQFKPKDVRAKISVPIITNVFHLSFIHGDQQYYEVFEDKITAQYGYPAKMLMIYRSAKK</sequence>
<organism evidence="2 3">
    <name type="scientific">Ureaplasma diversum NCTC 246</name>
    <dbReference type="NCBI Taxonomy" id="1188241"/>
    <lineage>
        <taxon>Bacteria</taxon>
        <taxon>Bacillati</taxon>
        <taxon>Mycoplasmatota</taxon>
        <taxon>Mycoplasmoidales</taxon>
        <taxon>Mycoplasmoidaceae</taxon>
        <taxon>Ureaplasma</taxon>
    </lineage>
</organism>
<comment type="caution">
    <text evidence="2">The sequence shown here is derived from an EMBL/GenBank/DDBJ whole genome shotgun (WGS) entry which is preliminary data.</text>
</comment>
<evidence type="ECO:0000313" key="3">
    <source>
        <dbReference type="Proteomes" id="UP000028537"/>
    </source>
</evidence>
<evidence type="ECO:0000256" key="1">
    <source>
        <dbReference type="SAM" id="SignalP"/>
    </source>
</evidence>
<dbReference type="Proteomes" id="UP000028537">
    <property type="component" value="Unassembled WGS sequence"/>
</dbReference>
<dbReference type="InterPro" id="IPR027593">
    <property type="entry name" value="Aro_clust"/>
</dbReference>
<proteinExistence type="predicted"/>